<keyword evidence="11 15" id="KW-0520">NAD</keyword>
<evidence type="ECO:0000256" key="7">
    <source>
        <dbReference type="ARBA" id="ARBA00022692"/>
    </source>
</evidence>
<evidence type="ECO:0000256" key="12">
    <source>
        <dbReference type="ARBA" id="ARBA00023128"/>
    </source>
</evidence>
<geneLocation type="mitochondrion" evidence="16 18"/>
<feature type="transmembrane region" description="Helical" evidence="15">
    <location>
        <begin position="85"/>
        <end position="109"/>
    </location>
</feature>
<feature type="transmembrane region" description="Helical" evidence="15">
    <location>
        <begin position="21"/>
        <end position="45"/>
    </location>
</feature>
<dbReference type="GO" id="GO:0008137">
    <property type="term" value="F:NADH dehydrogenase (ubiquinone) activity"/>
    <property type="evidence" value="ECO:0007669"/>
    <property type="project" value="UniProtKB-UniRule"/>
</dbReference>
<keyword evidence="17" id="KW-1185">Reference proteome</keyword>
<dbReference type="EC" id="7.1.1.2" evidence="3 15"/>
<dbReference type="RefSeq" id="YP_492664.1">
    <property type="nucleotide sequence ID" value="NC_007788.1"/>
</dbReference>
<evidence type="ECO:0000256" key="4">
    <source>
        <dbReference type="ARBA" id="ARBA00021095"/>
    </source>
</evidence>
<proteinExistence type="inferred from homology"/>
<dbReference type="CTD" id="4541"/>
<dbReference type="EMBL" id="AB231475">
    <property type="protein sequence ID" value="BAE79177.1"/>
    <property type="molecule type" value="Genomic_DNA"/>
</dbReference>
<evidence type="ECO:0000256" key="11">
    <source>
        <dbReference type="ARBA" id="ARBA00023027"/>
    </source>
</evidence>
<keyword evidence="5 15" id="KW-0813">Transport</keyword>
<keyword evidence="9 15" id="KW-0249">Electron transport</keyword>
<feature type="transmembrane region" description="Helical" evidence="15">
    <location>
        <begin position="51"/>
        <end position="73"/>
    </location>
</feature>
<evidence type="ECO:0000256" key="14">
    <source>
        <dbReference type="ARBA" id="ARBA00049551"/>
    </source>
</evidence>
<dbReference type="PANTHER" id="PTHR11435">
    <property type="entry name" value="NADH UBIQUINONE OXIDOREDUCTASE SUBUNIT ND6"/>
    <property type="match status" value="1"/>
</dbReference>
<keyword evidence="15" id="KW-0830">Ubiquinone</keyword>
<dbReference type="KEGG" id="aplc:3907685"/>
<dbReference type="InterPro" id="IPR042106">
    <property type="entry name" value="Nuo/plastoQ_OxRdtase_6_NuoJ"/>
</dbReference>
<keyword evidence="7 15" id="KW-0812">Transmembrane</keyword>
<protein>
    <recommendedName>
        <fullName evidence="4 15">NADH-ubiquinone oxidoreductase chain 6</fullName>
        <ecNumber evidence="3 15">7.1.1.2</ecNumber>
    </recommendedName>
</protein>
<accession>Q2L677</accession>
<dbReference type="GeneID" id="3907685"/>
<dbReference type="GO" id="GO:0031966">
    <property type="term" value="C:mitochondrial membrane"/>
    <property type="evidence" value="ECO:0007669"/>
    <property type="project" value="UniProtKB-SubCell"/>
</dbReference>
<reference evidence="18" key="2">
    <citation type="submission" date="2006-02" db="EMBL/GenBank/DDBJ databases">
        <authorList>
            <consortium name="NCBI Genome Project"/>
        </authorList>
    </citation>
    <scope>NUCLEOTIDE SEQUENCE</scope>
    <source>
        <tissue evidence="18">Tube foot</tissue>
    </source>
</reference>
<evidence type="ECO:0000256" key="1">
    <source>
        <dbReference type="ARBA" id="ARBA00004225"/>
    </source>
</evidence>
<dbReference type="InterPro" id="IPR050269">
    <property type="entry name" value="ComplexI_Subunit6"/>
</dbReference>
<evidence type="ECO:0000256" key="10">
    <source>
        <dbReference type="ARBA" id="ARBA00022989"/>
    </source>
</evidence>
<dbReference type="Proteomes" id="UP000694845">
    <property type="component" value="Mitochondrion MT"/>
</dbReference>
<organism evidence="16">
    <name type="scientific">Acanthaster planci</name>
    <name type="common">Crown-of-thorns starfish</name>
    <dbReference type="NCBI Taxonomy" id="133434"/>
    <lineage>
        <taxon>Eukaryota</taxon>
        <taxon>Metazoa</taxon>
        <taxon>Echinodermata</taxon>
        <taxon>Eleutherozoa</taxon>
        <taxon>Asterozoa</taxon>
        <taxon>Asteroidea</taxon>
        <taxon>Valvatacea</taxon>
        <taxon>Valvatida</taxon>
        <taxon>Acanthasteridae</taxon>
        <taxon>Acanthaster</taxon>
    </lineage>
</organism>
<evidence type="ECO:0000256" key="6">
    <source>
        <dbReference type="ARBA" id="ARBA00022660"/>
    </source>
</evidence>
<reference evidence="16 18" key="1">
    <citation type="journal article" date="2006" name="BMC Genomics">
        <title>Complete mitochondrial genome sequences for Crown-of-thorns starfish Acanthaster planci and Acanthaster brevispinus.</title>
        <authorList>
            <person name="Yasuda N."/>
            <person name="Hamaguchi M."/>
            <person name="Sasaki M."/>
            <person name="Nagai S."/>
            <person name="Saba M."/>
            <person name="Nadaoka K."/>
        </authorList>
    </citation>
    <scope>NUCLEOTIDE SEQUENCE</scope>
    <source>
        <tissue evidence="16 18">Tube foot</tissue>
    </source>
</reference>
<evidence type="ECO:0000256" key="3">
    <source>
        <dbReference type="ARBA" id="ARBA00012944"/>
    </source>
</evidence>
<gene>
    <name evidence="16 18" type="primary">ND6</name>
    <name evidence="18" type="ORF">KEG27_p02</name>
</gene>
<evidence type="ECO:0000256" key="8">
    <source>
        <dbReference type="ARBA" id="ARBA00022967"/>
    </source>
</evidence>
<keyword evidence="6 15" id="KW-0679">Respiratory chain</keyword>
<evidence type="ECO:0000256" key="15">
    <source>
        <dbReference type="RuleBase" id="RU004430"/>
    </source>
</evidence>
<keyword evidence="13 15" id="KW-0472">Membrane</keyword>
<evidence type="ECO:0000256" key="9">
    <source>
        <dbReference type="ARBA" id="ARBA00022982"/>
    </source>
</evidence>
<feature type="transmembrane region" description="Helical" evidence="15">
    <location>
        <begin position="129"/>
        <end position="154"/>
    </location>
</feature>
<evidence type="ECO:0000256" key="2">
    <source>
        <dbReference type="ARBA" id="ARBA00005698"/>
    </source>
</evidence>
<keyword evidence="12 15" id="KW-0496">Mitochondrion</keyword>
<comment type="catalytic activity">
    <reaction evidence="14 15">
        <text>a ubiquinone + NADH + 5 H(+)(in) = a ubiquinol + NAD(+) + 4 H(+)(out)</text>
        <dbReference type="Rhea" id="RHEA:29091"/>
        <dbReference type="Rhea" id="RHEA-COMP:9565"/>
        <dbReference type="Rhea" id="RHEA-COMP:9566"/>
        <dbReference type="ChEBI" id="CHEBI:15378"/>
        <dbReference type="ChEBI" id="CHEBI:16389"/>
        <dbReference type="ChEBI" id="CHEBI:17976"/>
        <dbReference type="ChEBI" id="CHEBI:57540"/>
        <dbReference type="ChEBI" id="CHEBI:57945"/>
        <dbReference type="EC" id="7.1.1.2"/>
    </reaction>
</comment>
<comment type="function">
    <text evidence="15">Core subunit of the mitochondrial membrane respiratory chain NADH dehydrogenase (Complex I) which catalyzes electron transfer from NADH through the respiratory chain, using ubiquinone as an electron acceptor. Essential for the catalytic activity and assembly of complex I.</text>
</comment>
<dbReference type="Gene3D" id="1.20.120.1200">
    <property type="entry name" value="NADH-ubiquinone/plastoquinone oxidoreductase chain 6, subunit NuoJ"/>
    <property type="match status" value="1"/>
</dbReference>
<dbReference type="OrthoDB" id="10071108at2759"/>
<dbReference type="PANTHER" id="PTHR11435:SF1">
    <property type="entry name" value="NADH-UBIQUINONE OXIDOREDUCTASE CHAIN 6"/>
    <property type="match status" value="1"/>
</dbReference>
<evidence type="ECO:0000313" key="17">
    <source>
        <dbReference type="Proteomes" id="UP000694845"/>
    </source>
</evidence>
<dbReference type="Pfam" id="PF00499">
    <property type="entry name" value="Oxidored_q3"/>
    <property type="match status" value="1"/>
</dbReference>
<comment type="subcellular location">
    <subcellularLocation>
        <location evidence="1 15">Mitochondrion membrane</location>
        <topology evidence="1 15">Multi-pass membrane protein</topology>
    </subcellularLocation>
</comment>
<dbReference type="OMA" id="WVIYDTG"/>
<evidence type="ECO:0000256" key="5">
    <source>
        <dbReference type="ARBA" id="ARBA00022448"/>
    </source>
</evidence>
<sequence>MVFYAVIVVMPFGSTLVFYSLSPYFGALGLVLVAVSGCFLCGLLGSSFVALVLVLIYMGGMLVVFVYSTAISAERYPAVSNLNEVLLLSGVGVVWAFVSFDPFLSFSLGGWSMTVESDLVGGGALYNALGGYLLVGGFVLFIALVVALVITYGAEYNILKAL</sequence>
<keyword evidence="10 15" id="KW-1133">Transmembrane helix</keyword>
<reference evidence="18" key="3">
    <citation type="submission" date="2025-04" db="UniProtKB">
        <authorList>
            <consortium name="RefSeq"/>
        </authorList>
    </citation>
    <scope>IDENTIFICATION</scope>
    <source>
        <tissue evidence="18">Tube foot</tissue>
    </source>
</reference>
<keyword evidence="8 15" id="KW-1278">Translocase</keyword>
<comment type="similarity">
    <text evidence="2 15">Belongs to the complex I subunit 6 family.</text>
</comment>
<evidence type="ECO:0000313" key="16">
    <source>
        <dbReference type="EMBL" id="BAE79177.1"/>
    </source>
</evidence>
<dbReference type="InterPro" id="IPR001457">
    <property type="entry name" value="NADH_UbQ/plastoQ_OxRdtase_su6"/>
</dbReference>
<dbReference type="AlphaFoldDB" id="Q2L677"/>
<evidence type="ECO:0000256" key="13">
    <source>
        <dbReference type="ARBA" id="ARBA00023136"/>
    </source>
</evidence>
<evidence type="ECO:0000313" key="18">
    <source>
        <dbReference type="RefSeq" id="YP_492664.1"/>
    </source>
</evidence>
<name>Q2L677_ACAPL</name>